<dbReference type="OrthoDB" id="73997at2759"/>
<dbReference type="InterPro" id="IPR056842">
    <property type="entry name" value="THADA-like_TPR_C"/>
</dbReference>
<gene>
    <name evidence="2" type="primary">LOC108039124</name>
</gene>
<dbReference type="AlphaFoldDB" id="A0A6P4E0Q0"/>
<evidence type="ECO:0000259" key="1">
    <source>
        <dbReference type="Pfam" id="PF25151"/>
    </source>
</evidence>
<proteinExistence type="predicted"/>
<dbReference type="PANTHER" id="PTHR14387:SF7">
    <property type="entry name" value="THYROID ADENOMA-ASSOCIATED PROTEIN"/>
    <property type="match status" value="1"/>
</dbReference>
<feature type="non-terminal residue" evidence="2">
    <location>
        <position position="126"/>
    </location>
</feature>
<name>A0A6P4E0Q0_DRORH</name>
<dbReference type="RefSeq" id="XP_016971535.1">
    <property type="nucleotide sequence ID" value="XM_017116046.1"/>
</dbReference>
<dbReference type="Pfam" id="PF25151">
    <property type="entry name" value="TPR_Trm732_C"/>
    <property type="match status" value="1"/>
</dbReference>
<organism evidence="2">
    <name type="scientific">Drosophila rhopaloa</name>
    <name type="common">Fruit fly</name>
    <dbReference type="NCBI Taxonomy" id="1041015"/>
    <lineage>
        <taxon>Eukaryota</taxon>
        <taxon>Metazoa</taxon>
        <taxon>Ecdysozoa</taxon>
        <taxon>Arthropoda</taxon>
        <taxon>Hexapoda</taxon>
        <taxon>Insecta</taxon>
        <taxon>Pterygota</taxon>
        <taxon>Neoptera</taxon>
        <taxon>Endopterygota</taxon>
        <taxon>Diptera</taxon>
        <taxon>Brachycera</taxon>
        <taxon>Muscomorpha</taxon>
        <taxon>Ephydroidea</taxon>
        <taxon>Drosophilidae</taxon>
        <taxon>Drosophila</taxon>
        <taxon>Sophophora</taxon>
    </lineage>
</organism>
<feature type="domain" description="tRNA (32-2'-O)-methyltransferase regulator THADA-like C-terminal TPR repeats region" evidence="1">
    <location>
        <begin position="1"/>
        <end position="117"/>
    </location>
</feature>
<dbReference type="InterPro" id="IPR051954">
    <property type="entry name" value="tRNA_methyltransferase_THADA"/>
</dbReference>
<reference evidence="2" key="1">
    <citation type="submission" date="2025-08" db="UniProtKB">
        <authorList>
            <consortium name="RefSeq"/>
        </authorList>
    </citation>
    <scope>IDENTIFICATION</scope>
</reference>
<dbReference type="GO" id="GO:0005829">
    <property type="term" value="C:cytosol"/>
    <property type="evidence" value="ECO:0007669"/>
    <property type="project" value="TreeGrafter"/>
</dbReference>
<dbReference type="PANTHER" id="PTHR14387">
    <property type="entry name" value="THADA/DEATH RECEPTOR INTERACTING PROTEIN"/>
    <property type="match status" value="1"/>
</dbReference>
<protein>
    <submittedName>
        <fullName evidence="2">Thyroid adenoma-associated protein homolog</fullName>
    </submittedName>
</protein>
<accession>A0A6P4E0Q0</accession>
<dbReference type="GO" id="GO:0030488">
    <property type="term" value="P:tRNA methylation"/>
    <property type="evidence" value="ECO:0007669"/>
    <property type="project" value="TreeGrafter"/>
</dbReference>
<evidence type="ECO:0000313" key="2">
    <source>
        <dbReference type="RefSeq" id="XP_016971535.1"/>
    </source>
</evidence>
<sequence length="126" mass="14457">MTGRIFFTRYQQLFDYFHGALQRESAQMDSIERASGNGCGKRRQAVQLEAMLLMLSRLYPSSLEGAESTLNLSEFVPFLIKICRSHDLMTRERAALMVANFVSQEQALAEIRRIVVELKALQLRLE</sequence>